<evidence type="ECO:0000313" key="3">
    <source>
        <dbReference type="Proteomes" id="UP000054717"/>
    </source>
</evidence>
<evidence type="ECO:0000256" key="1">
    <source>
        <dbReference type="SAM" id="SignalP"/>
    </source>
</evidence>
<dbReference type="PROSITE" id="PS51257">
    <property type="entry name" value="PROKAR_LIPOPROTEIN"/>
    <property type="match status" value="1"/>
</dbReference>
<reference evidence="2" key="1">
    <citation type="submission" date="2016-01" db="EMBL/GenBank/DDBJ databases">
        <authorList>
            <person name="Peeters Charlotte."/>
        </authorList>
    </citation>
    <scope>NUCLEOTIDE SEQUENCE</scope>
    <source>
        <strain evidence="2">LMG 22936</strain>
    </source>
</reference>
<name>A0A158G6V9_9BURK</name>
<comment type="caution">
    <text evidence="2">The sequence shown here is derived from an EMBL/GenBank/DDBJ whole genome shotgun (WGS) entry which is preliminary data.</text>
</comment>
<proteinExistence type="predicted"/>
<organism evidence="2 3">
    <name type="scientific">Caballeronia telluris</name>
    <dbReference type="NCBI Taxonomy" id="326475"/>
    <lineage>
        <taxon>Bacteria</taxon>
        <taxon>Pseudomonadati</taxon>
        <taxon>Pseudomonadota</taxon>
        <taxon>Betaproteobacteria</taxon>
        <taxon>Burkholderiales</taxon>
        <taxon>Burkholderiaceae</taxon>
        <taxon>Caballeronia</taxon>
    </lineage>
</organism>
<feature type="signal peptide" evidence="1">
    <location>
        <begin position="1"/>
        <end position="23"/>
    </location>
</feature>
<accession>A0A158G6V9</accession>
<keyword evidence="1" id="KW-0732">Signal</keyword>
<feature type="chain" id="PRO_5011115445" description="Lipoprotein" evidence="1">
    <location>
        <begin position="24"/>
        <end position="157"/>
    </location>
</feature>
<protein>
    <recommendedName>
        <fullName evidence="4">Lipoprotein</fullName>
    </recommendedName>
</protein>
<dbReference type="RefSeq" id="WP_200818950.1">
    <property type="nucleotide sequence ID" value="NZ_FCNZ02000005.1"/>
</dbReference>
<sequence length="157" mass="16382">MKTFVMACVAVLAACSSSAPTPATQPVAAAPAVPPGSDLNDLDAMMLGCSKAALNAAARAAAKAPSQGSYQFSYFAIVADAHHAAYEVHFESNYQGEPELRYCVAMYCQQGWDPAATKTTVTLMSNGGRKNGKVTPAGRCLAQHETSHATRSETPAQ</sequence>
<dbReference type="EMBL" id="FCNZ02000005">
    <property type="protein sequence ID" value="SAL27858.1"/>
    <property type="molecule type" value="Genomic_DNA"/>
</dbReference>
<dbReference type="Proteomes" id="UP000054717">
    <property type="component" value="Unassembled WGS sequence"/>
</dbReference>
<evidence type="ECO:0000313" key="2">
    <source>
        <dbReference type="EMBL" id="SAL27858.1"/>
    </source>
</evidence>
<gene>
    <name evidence="2" type="ORF">AWB66_01621</name>
</gene>
<dbReference type="AlphaFoldDB" id="A0A158G6V9"/>
<keyword evidence="3" id="KW-1185">Reference proteome</keyword>
<evidence type="ECO:0008006" key="4">
    <source>
        <dbReference type="Google" id="ProtNLM"/>
    </source>
</evidence>